<name>A0ABY6P4U5_9NOCA</name>
<dbReference type="InterPro" id="IPR023393">
    <property type="entry name" value="START-like_dom_sf"/>
</dbReference>
<protein>
    <recommendedName>
        <fullName evidence="3">Polyketide cyclase / dehydrase and lipid transport</fullName>
    </recommendedName>
</protein>
<sequence length="139" mass="14937">MWTVLTDPDVVAGLTPLVRSITDLGGDLWRWQLGGIDVLGASLSPSFTVTMAFRPQERIDITPAPPPGRSERATVTGWYVLTEPPPRRSGVHLATSLTIGVELPLPRLSRRAVEASMQRVVDGMGVAFAKNLLAHLASG</sequence>
<reference evidence="1" key="1">
    <citation type="submission" date="2022-10" db="EMBL/GenBank/DDBJ databases">
        <title>Rhodococcus sp.75.</title>
        <authorList>
            <person name="Sun M."/>
        </authorList>
    </citation>
    <scope>NUCLEOTIDE SEQUENCE</scope>
    <source>
        <strain evidence="1">75</strain>
    </source>
</reference>
<evidence type="ECO:0000313" key="2">
    <source>
        <dbReference type="Proteomes" id="UP001164965"/>
    </source>
</evidence>
<dbReference type="EMBL" id="CP110615">
    <property type="protein sequence ID" value="UZJ26346.1"/>
    <property type="molecule type" value="Genomic_DNA"/>
</dbReference>
<evidence type="ECO:0000313" key="1">
    <source>
        <dbReference type="EMBL" id="UZJ26346.1"/>
    </source>
</evidence>
<keyword evidence="2" id="KW-1185">Reference proteome</keyword>
<accession>A0ABY6P4U5</accession>
<evidence type="ECO:0008006" key="3">
    <source>
        <dbReference type="Google" id="ProtNLM"/>
    </source>
</evidence>
<dbReference type="SUPFAM" id="SSF55961">
    <property type="entry name" value="Bet v1-like"/>
    <property type="match status" value="1"/>
</dbReference>
<dbReference type="Proteomes" id="UP001164965">
    <property type="component" value="Chromosome"/>
</dbReference>
<proteinExistence type="predicted"/>
<gene>
    <name evidence="1" type="ORF">RHODO2019_08080</name>
</gene>
<dbReference type="Gene3D" id="3.30.530.20">
    <property type="match status" value="1"/>
</dbReference>
<organism evidence="1 2">
    <name type="scientific">Rhodococcus antarcticus</name>
    <dbReference type="NCBI Taxonomy" id="2987751"/>
    <lineage>
        <taxon>Bacteria</taxon>
        <taxon>Bacillati</taxon>
        <taxon>Actinomycetota</taxon>
        <taxon>Actinomycetes</taxon>
        <taxon>Mycobacteriales</taxon>
        <taxon>Nocardiaceae</taxon>
        <taxon>Rhodococcus</taxon>
    </lineage>
</organism>
<dbReference type="RefSeq" id="WP_265384450.1">
    <property type="nucleotide sequence ID" value="NZ_CP110615.1"/>
</dbReference>